<name>A0ACC6R207_9GAMM</name>
<organism evidence="1 2">
    <name type="scientific">Pseudoalteromonas undina</name>
    <dbReference type="NCBI Taxonomy" id="43660"/>
    <lineage>
        <taxon>Bacteria</taxon>
        <taxon>Pseudomonadati</taxon>
        <taxon>Pseudomonadota</taxon>
        <taxon>Gammaproteobacteria</taxon>
        <taxon>Alteromonadales</taxon>
        <taxon>Pseudoalteromonadaceae</taxon>
        <taxon>Pseudoalteromonas</taxon>
    </lineage>
</organism>
<dbReference type="EMBL" id="JBAKAX010000004">
    <property type="protein sequence ID" value="MEL0603826.1"/>
    <property type="molecule type" value="Genomic_DNA"/>
</dbReference>
<reference evidence="1" key="1">
    <citation type="submission" date="2024-02" db="EMBL/GenBank/DDBJ databases">
        <title>Bacteria isolated from the canopy kelp, Nereocystis luetkeana.</title>
        <authorList>
            <person name="Pfister C.A."/>
            <person name="Younker I.T."/>
            <person name="Light S.H."/>
        </authorList>
    </citation>
    <scope>NUCLEOTIDE SEQUENCE</scope>
    <source>
        <strain evidence="1">TN.2.01</strain>
    </source>
</reference>
<accession>A0ACC6R207</accession>
<comment type="caution">
    <text evidence="1">The sequence shown here is derived from an EMBL/GenBank/DDBJ whole genome shotgun (WGS) entry which is preliminary data.</text>
</comment>
<protein>
    <submittedName>
        <fullName evidence="1">Uncharacterized protein</fullName>
    </submittedName>
</protein>
<dbReference type="Proteomes" id="UP001374952">
    <property type="component" value="Unassembled WGS sequence"/>
</dbReference>
<keyword evidence="2" id="KW-1185">Reference proteome</keyword>
<evidence type="ECO:0000313" key="1">
    <source>
        <dbReference type="EMBL" id="MEL0603826.1"/>
    </source>
</evidence>
<sequence length="165" mass="18947">MAFVTEHKETILSIIEGWRGKFSDELLGKKLQLELGLKKAPSRHTLAKHGDIKLAIDLKRKELKDKKSQAEKDAKQLFDSDDKLSNLLCNLDNEDTTISELIKRAESLEKENEKLSSKNTRLEVQNNILLERFARWQHNLQKMDGVDLNKLASTIDEGLPAKNRR</sequence>
<gene>
    <name evidence="1" type="ORF">V6250_06580</name>
</gene>
<evidence type="ECO:0000313" key="2">
    <source>
        <dbReference type="Proteomes" id="UP001374952"/>
    </source>
</evidence>
<proteinExistence type="predicted"/>